<comment type="function">
    <text evidence="3">Converts sphingomyelin to ceramide.</text>
</comment>
<comment type="cofactor">
    <cofactor evidence="4">
        <name>Zn(2+)</name>
        <dbReference type="ChEBI" id="CHEBI:29105"/>
    </cofactor>
    <text evidence="4">Binds 2 Zn(2+) ions per subunit.</text>
</comment>
<dbReference type="Gene3D" id="3.60.21.10">
    <property type="match status" value="1"/>
</dbReference>
<feature type="disulfide bond" evidence="5">
    <location>
        <begin position="199"/>
        <end position="204"/>
    </location>
</feature>
<dbReference type="InterPro" id="IPR029052">
    <property type="entry name" value="Metallo-depent_PP-like"/>
</dbReference>
<dbReference type="GO" id="GO:0016020">
    <property type="term" value="C:membrane"/>
    <property type="evidence" value="ECO:0007669"/>
    <property type="project" value="GOC"/>
</dbReference>
<dbReference type="GO" id="GO:0005615">
    <property type="term" value="C:extracellular space"/>
    <property type="evidence" value="ECO:0007669"/>
    <property type="project" value="TreeGrafter"/>
</dbReference>
<dbReference type="InParanoid" id="A0A165I8F6"/>
<protein>
    <recommendedName>
        <fullName evidence="3">Sphingomyelin phosphodiesterase</fullName>
    </recommendedName>
</protein>
<feature type="disulfide bond" evidence="5">
    <location>
        <begin position="205"/>
        <end position="231"/>
    </location>
</feature>
<evidence type="ECO:0000256" key="6">
    <source>
        <dbReference type="SAM" id="SignalP"/>
    </source>
</evidence>
<dbReference type="InterPro" id="IPR041805">
    <property type="entry name" value="ASMase/PPN1_MPP"/>
</dbReference>
<evidence type="ECO:0000256" key="1">
    <source>
        <dbReference type="ARBA" id="ARBA00022801"/>
    </source>
</evidence>
<keyword evidence="9" id="KW-1185">Reference proteome</keyword>
<keyword evidence="2" id="KW-0325">Glycoprotein</keyword>
<feature type="binding site" evidence="4">
    <location>
        <position position="300"/>
    </location>
    <ligand>
        <name>Zn(2+)</name>
        <dbReference type="ChEBI" id="CHEBI:29105"/>
        <label>2</label>
    </ligand>
</feature>
<dbReference type="PIRSF" id="PIRSF000948">
    <property type="entry name" value="Sphingomy_PDE"/>
    <property type="match status" value="1"/>
</dbReference>
<feature type="domain" description="Calcineurin-like phosphoesterase" evidence="7">
    <location>
        <begin position="178"/>
        <end position="448"/>
    </location>
</feature>
<sequence>MKAALVGVLAFAAPVLLALDLRNNDQTPFVLLQGENSSNETLIYGSIPEVDADAPKRGPLDPPKIGCLECKLILQSLKTAAGISPENAMNVAATLCPRFGVADKDVCAGAISLYGPHVLQILPQIEPFGYSGALGCATIIHACPYPAPPTSEEEIFLPPPPADLPPPRERNASLEPLTIVHLSDWHYDPKYIAGSEVHCTKPLCCRGWNETADGELKKAAFPAPSWGAYTCDAPQRLAVNMLENVKRLLGKNPDFAIFTGDIPPHDVWETTEDSTNLAEATSFGTMRQYLKAPVFPTIGNHETSPSDLFQPASISEPPENQWLFDNLTKNSWYGWLTPEELKYARKNRGRYTTRPVDGLKIISLNTNDCYAQNYWLFADTTELDPNGQLLWLAEELADSEASGERVWIISHIPPGVPDCFRSWSEAHNKIVQRYWRTIAGVFSGHTHRDEVKLFYANESKSVSSAVVVNWIGPSLTPFTQLNPGWRAYTVDPVTFEVLESRTFVTDLSLAAELDRTGEEPDWFEEYSAREYLPEWPKNAPLNATFWARVVERFEADEQVFQRYFLHRGKGGPSGQVPCDAECKAHIVDNIRAGSSRDVNLAGLKGDEVWAKDLCGVHSHH</sequence>
<dbReference type="InterPro" id="IPR004843">
    <property type="entry name" value="Calcineurin-like_PHP"/>
</dbReference>
<dbReference type="GO" id="GO:0046872">
    <property type="term" value="F:metal ion binding"/>
    <property type="evidence" value="ECO:0007669"/>
    <property type="project" value="UniProtKB-KW"/>
</dbReference>
<feature type="binding site" evidence="4">
    <location>
        <position position="411"/>
    </location>
    <ligand>
        <name>Zn(2+)</name>
        <dbReference type="ChEBI" id="CHEBI:29105"/>
        <label>2</label>
    </ligand>
</feature>
<dbReference type="SUPFAM" id="SSF56300">
    <property type="entry name" value="Metallo-dependent phosphatases"/>
    <property type="match status" value="1"/>
</dbReference>
<dbReference type="AlphaFoldDB" id="A0A165I8F6"/>
<dbReference type="PANTHER" id="PTHR10340:SF34">
    <property type="entry name" value="SPHINGOMYELIN PHOSPHODIESTERASE"/>
    <property type="match status" value="1"/>
</dbReference>
<comment type="similarity">
    <text evidence="3">Belongs to the acid sphingomyelinase family.</text>
</comment>
<dbReference type="GO" id="GO:0016798">
    <property type="term" value="F:hydrolase activity, acting on glycosyl bonds"/>
    <property type="evidence" value="ECO:0007669"/>
    <property type="project" value="UniProtKB-KW"/>
</dbReference>
<evidence type="ECO:0000313" key="8">
    <source>
        <dbReference type="EMBL" id="KZT60258.1"/>
    </source>
</evidence>
<evidence type="ECO:0000256" key="5">
    <source>
        <dbReference type="PIRSR" id="PIRSR000948-2"/>
    </source>
</evidence>
<keyword evidence="4" id="KW-0862">Zinc</keyword>
<feature type="binding site" evidence="4">
    <location>
        <position position="447"/>
    </location>
    <ligand>
        <name>Zn(2+)</name>
        <dbReference type="ChEBI" id="CHEBI:29105"/>
        <label>1</label>
    </ligand>
</feature>
<keyword evidence="5" id="KW-1015">Disulfide bond</keyword>
<feature type="disulfide bond" evidence="5">
    <location>
        <begin position="369"/>
        <end position="419"/>
    </location>
</feature>
<evidence type="ECO:0000256" key="4">
    <source>
        <dbReference type="PIRSR" id="PIRSR000948-1"/>
    </source>
</evidence>
<feature type="disulfide bond" evidence="5">
    <location>
        <begin position="578"/>
        <end position="582"/>
    </location>
</feature>
<feature type="signal peptide" evidence="6">
    <location>
        <begin position="1"/>
        <end position="18"/>
    </location>
</feature>
<feature type="chain" id="PRO_5007859108" description="Sphingomyelin phosphodiesterase" evidence="6">
    <location>
        <begin position="19"/>
        <end position="620"/>
    </location>
</feature>
<feature type="binding site" evidence="4">
    <location>
        <position position="261"/>
    </location>
    <ligand>
        <name>Zn(2+)</name>
        <dbReference type="ChEBI" id="CHEBI:29105"/>
        <label>2</label>
    </ligand>
</feature>
<evidence type="ECO:0000259" key="7">
    <source>
        <dbReference type="Pfam" id="PF00149"/>
    </source>
</evidence>
<dbReference type="EMBL" id="KV423932">
    <property type="protein sequence ID" value="KZT60258.1"/>
    <property type="molecule type" value="Genomic_DNA"/>
</dbReference>
<dbReference type="GO" id="GO:0004767">
    <property type="term" value="F:sphingomyelin phosphodiesterase activity"/>
    <property type="evidence" value="ECO:0007669"/>
    <property type="project" value="UniProtKB-UniRule"/>
</dbReference>
<dbReference type="CDD" id="cd00842">
    <property type="entry name" value="MPP_ASMase"/>
    <property type="match status" value="1"/>
</dbReference>
<keyword evidence="3" id="KW-0326">Glycosidase</keyword>
<proteinExistence type="inferred from homology"/>
<evidence type="ECO:0000313" key="9">
    <source>
        <dbReference type="Proteomes" id="UP000076842"/>
    </source>
</evidence>
<organism evidence="8 9">
    <name type="scientific">Calocera cornea HHB12733</name>
    <dbReference type="NCBI Taxonomy" id="1353952"/>
    <lineage>
        <taxon>Eukaryota</taxon>
        <taxon>Fungi</taxon>
        <taxon>Dikarya</taxon>
        <taxon>Basidiomycota</taxon>
        <taxon>Agaricomycotina</taxon>
        <taxon>Dacrymycetes</taxon>
        <taxon>Dacrymycetales</taxon>
        <taxon>Dacrymycetaceae</taxon>
        <taxon>Calocera</taxon>
    </lineage>
</organism>
<dbReference type="STRING" id="1353952.A0A165I8F6"/>
<gene>
    <name evidence="8" type="ORF">CALCODRAFT_465690</name>
</gene>
<dbReference type="Pfam" id="PF00149">
    <property type="entry name" value="Metallophos"/>
    <property type="match status" value="1"/>
</dbReference>
<evidence type="ECO:0000256" key="3">
    <source>
        <dbReference type="PIRNR" id="PIRNR000948"/>
    </source>
</evidence>
<reference evidence="8 9" key="1">
    <citation type="journal article" date="2016" name="Mol. Biol. Evol.">
        <title>Comparative Genomics of Early-Diverging Mushroom-Forming Fungi Provides Insights into the Origins of Lignocellulose Decay Capabilities.</title>
        <authorList>
            <person name="Nagy L.G."/>
            <person name="Riley R."/>
            <person name="Tritt A."/>
            <person name="Adam C."/>
            <person name="Daum C."/>
            <person name="Floudas D."/>
            <person name="Sun H."/>
            <person name="Yadav J.S."/>
            <person name="Pangilinan J."/>
            <person name="Larsson K.H."/>
            <person name="Matsuura K."/>
            <person name="Barry K."/>
            <person name="Labutti K."/>
            <person name="Kuo R."/>
            <person name="Ohm R.A."/>
            <person name="Bhattacharya S.S."/>
            <person name="Shirouzu T."/>
            <person name="Yoshinaga Y."/>
            <person name="Martin F.M."/>
            <person name="Grigoriev I.V."/>
            <person name="Hibbett D.S."/>
        </authorList>
    </citation>
    <scope>NUCLEOTIDE SEQUENCE [LARGE SCALE GENOMIC DNA]</scope>
    <source>
        <strain evidence="8 9">HHB12733</strain>
    </source>
</reference>
<feature type="disulfide bond" evidence="5">
    <location>
        <begin position="67"/>
        <end position="143"/>
    </location>
</feature>
<dbReference type="GO" id="GO:0006685">
    <property type="term" value="P:sphingomyelin catabolic process"/>
    <property type="evidence" value="ECO:0007669"/>
    <property type="project" value="UniProtKB-UniRule"/>
</dbReference>
<evidence type="ECO:0000256" key="2">
    <source>
        <dbReference type="ARBA" id="ARBA00023180"/>
    </source>
</evidence>
<keyword evidence="1 3" id="KW-0378">Hydrolase</keyword>
<dbReference type="PANTHER" id="PTHR10340">
    <property type="entry name" value="SPHINGOMYELIN PHOSPHODIESTERASE"/>
    <property type="match status" value="1"/>
</dbReference>
<feature type="binding site" evidence="4">
    <location>
        <position position="261"/>
    </location>
    <ligand>
        <name>Zn(2+)</name>
        <dbReference type="ChEBI" id="CHEBI:29105"/>
        <label>1</label>
    </ligand>
</feature>
<dbReference type="InterPro" id="IPR011160">
    <property type="entry name" value="Sphingomy_PDE"/>
</dbReference>
<accession>A0A165I8F6</accession>
<dbReference type="Proteomes" id="UP000076842">
    <property type="component" value="Unassembled WGS sequence"/>
</dbReference>
<feature type="binding site" evidence="4">
    <location>
        <position position="184"/>
    </location>
    <ligand>
        <name>Zn(2+)</name>
        <dbReference type="ChEBI" id="CHEBI:29105"/>
        <label>1</label>
    </ligand>
</feature>
<dbReference type="OrthoDB" id="282973at2759"/>
<feature type="disulfide bond" evidence="5">
    <location>
        <begin position="96"/>
        <end position="107"/>
    </location>
</feature>
<feature type="binding site" evidence="4">
    <location>
        <position position="445"/>
    </location>
    <ligand>
        <name>Zn(2+)</name>
        <dbReference type="ChEBI" id="CHEBI:29105"/>
        <label>2</label>
    </ligand>
</feature>
<feature type="binding site" evidence="4">
    <location>
        <position position="186"/>
    </location>
    <ligand>
        <name>Zn(2+)</name>
        <dbReference type="ChEBI" id="CHEBI:29105"/>
        <label>1</label>
    </ligand>
</feature>
<keyword evidence="4" id="KW-0479">Metal-binding</keyword>
<keyword evidence="6" id="KW-0732">Signal</keyword>
<name>A0A165I8F6_9BASI</name>